<keyword evidence="2" id="KW-0067">ATP-binding</keyword>
<dbReference type="GO" id="GO:0036297">
    <property type="term" value="P:interstrand cross-link repair"/>
    <property type="evidence" value="ECO:0007669"/>
    <property type="project" value="TreeGrafter"/>
</dbReference>
<evidence type="ECO:0000259" key="4">
    <source>
        <dbReference type="PROSITE" id="PS51192"/>
    </source>
</evidence>
<dbReference type="Pfam" id="PF00270">
    <property type="entry name" value="DEAD"/>
    <property type="match status" value="1"/>
</dbReference>
<dbReference type="PANTHER" id="PTHR47957:SF3">
    <property type="entry name" value="ATP-DEPENDENT HELICASE HRQ1"/>
    <property type="match status" value="1"/>
</dbReference>
<dbReference type="OMA" id="GAVHLHQ"/>
<dbReference type="GO" id="GO:0006289">
    <property type="term" value="P:nucleotide-excision repair"/>
    <property type="evidence" value="ECO:0007669"/>
    <property type="project" value="TreeGrafter"/>
</dbReference>
<dbReference type="Gene3D" id="3.40.50.300">
    <property type="entry name" value="P-loop containing nucleotide triphosphate hydrolases"/>
    <property type="match status" value="2"/>
</dbReference>
<keyword evidence="6" id="KW-0378">Hydrolase</keyword>
<feature type="domain" description="Helicase ATP-binding" evidence="4">
    <location>
        <begin position="130"/>
        <end position="316"/>
    </location>
</feature>
<dbReference type="GO" id="GO:0005524">
    <property type="term" value="F:ATP binding"/>
    <property type="evidence" value="ECO:0007669"/>
    <property type="project" value="UniProtKB-KW"/>
</dbReference>
<evidence type="ECO:0000256" key="2">
    <source>
        <dbReference type="ARBA" id="ARBA00022840"/>
    </source>
</evidence>
<dbReference type="CDD" id="cd18797">
    <property type="entry name" value="SF2_C_Hrq"/>
    <property type="match status" value="1"/>
</dbReference>
<dbReference type="GO" id="GO:0003676">
    <property type="term" value="F:nucleic acid binding"/>
    <property type="evidence" value="ECO:0007669"/>
    <property type="project" value="InterPro"/>
</dbReference>
<feature type="region of interest" description="Disordered" evidence="3">
    <location>
        <begin position="1"/>
        <end position="48"/>
    </location>
</feature>
<dbReference type="PROSITE" id="PS51194">
    <property type="entry name" value="HELICASE_CTER"/>
    <property type="match status" value="1"/>
</dbReference>
<dbReference type="GO" id="GO:0005634">
    <property type="term" value="C:nucleus"/>
    <property type="evidence" value="ECO:0007669"/>
    <property type="project" value="TreeGrafter"/>
</dbReference>
<feature type="domain" description="Helicase C-terminal" evidence="5">
    <location>
        <begin position="369"/>
        <end position="523"/>
    </location>
</feature>
<dbReference type="PANTHER" id="PTHR47957">
    <property type="entry name" value="ATP-DEPENDENT HELICASE HRQ1"/>
    <property type="match status" value="1"/>
</dbReference>
<dbReference type="Pfam" id="PF09369">
    <property type="entry name" value="MZB"/>
    <property type="match status" value="1"/>
</dbReference>
<evidence type="ECO:0000259" key="5">
    <source>
        <dbReference type="PROSITE" id="PS51194"/>
    </source>
</evidence>
<dbReference type="InterPro" id="IPR027417">
    <property type="entry name" value="P-loop_NTPase"/>
</dbReference>
<dbReference type="SMART" id="SM00487">
    <property type="entry name" value="DEXDc"/>
    <property type="match status" value="1"/>
</dbReference>
<name>C5KEG3_PERM5</name>
<dbReference type="InParanoid" id="C5KEG3"/>
<dbReference type="CDD" id="cd17923">
    <property type="entry name" value="DEXHc_Hrq1-like"/>
    <property type="match status" value="1"/>
</dbReference>
<dbReference type="Pfam" id="PF00271">
    <property type="entry name" value="Helicase_C"/>
    <property type="match status" value="1"/>
</dbReference>
<accession>C5KEG3</accession>
<dbReference type="InterPro" id="IPR018973">
    <property type="entry name" value="MZB"/>
</dbReference>
<protein>
    <submittedName>
        <fullName evidence="6">DEAD box ATP-dependent RNA helicase, putative</fullName>
    </submittedName>
</protein>
<dbReference type="RefSeq" id="XP_002785305.1">
    <property type="nucleotide sequence ID" value="XM_002785259.1"/>
</dbReference>
<evidence type="ECO:0000256" key="3">
    <source>
        <dbReference type="SAM" id="MobiDB-lite"/>
    </source>
</evidence>
<dbReference type="GO" id="GO:0043138">
    <property type="term" value="F:3'-5' DNA helicase activity"/>
    <property type="evidence" value="ECO:0007669"/>
    <property type="project" value="TreeGrafter"/>
</dbReference>
<evidence type="ECO:0000313" key="7">
    <source>
        <dbReference type="Proteomes" id="UP000007800"/>
    </source>
</evidence>
<dbReference type="SUPFAM" id="SSF52540">
    <property type="entry name" value="P-loop containing nucleoside triphosphate hydrolases"/>
    <property type="match status" value="1"/>
</dbReference>
<dbReference type="SMART" id="SM00490">
    <property type="entry name" value="HELICc"/>
    <property type="match status" value="1"/>
</dbReference>
<dbReference type="OrthoDB" id="18781at2759"/>
<keyword evidence="1" id="KW-0547">Nucleotide-binding</keyword>
<dbReference type="InterPro" id="IPR011545">
    <property type="entry name" value="DEAD/DEAH_box_helicase_dom"/>
</dbReference>
<gene>
    <name evidence="6" type="ORF">Pmar_PMAR009535</name>
</gene>
<dbReference type="InterPro" id="IPR014001">
    <property type="entry name" value="Helicase_ATP-bd"/>
</dbReference>
<dbReference type="GeneID" id="9053223"/>
<evidence type="ECO:0000313" key="6">
    <source>
        <dbReference type="EMBL" id="EER17101.1"/>
    </source>
</evidence>
<evidence type="ECO:0000256" key="1">
    <source>
        <dbReference type="ARBA" id="ARBA00022741"/>
    </source>
</evidence>
<dbReference type="EMBL" id="GG672330">
    <property type="protein sequence ID" value="EER17101.1"/>
    <property type="molecule type" value="Genomic_DNA"/>
</dbReference>
<organism evidence="7">
    <name type="scientific">Perkinsus marinus (strain ATCC 50983 / TXsc)</name>
    <dbReference type="NCBI Taxonomy" id="423536"/>
    <lineage>
        <taxon>Eukaryota</taxon>
        <taxon>Sar</taxon>
        <taxon>Alveolata</taxon>
        <taxon>Perkinsozoa</taxon>
        <taxon>Perkinsea</taxon>
        <taxon>Perkinsida</taxon>
        <taxon>Perkinsidae</taxon>
        <taxon>Perkinsus</taxon>
    </lineage>
</organism>
<keyword evidence="6" id="KW-0347">Helicase</keyword>
<dbReference type="PROSITE" id="PS51192">
    <property type="entry name" value="HELICASE_ATP_BIND_1"/>
    <property type="match status" value="1"/>
</dbReference>
<dbReference type="InterPro" id="IPR001650">
    <property type="entry name" value="Helicase_C-like"/>
</dbReference>
<proteinExistence type="predicted"/>
<keyword evidence="7" id="KW-1185">Reference proteome</keyword>
<reference evidence="6 7" key="1">
    <citation type="submission" date="2008-07" db="EMBL/GenBank/DDBJ databases">
        <authorList>
            <person name="El-Sayed N."/>
            <person name="Caler E."/>
            <person name="Inman J."/>
            <person name="Amedeo P."/>
            <person name="Hass B."/>
            <person name="Wortman J."/>
        </authorList>
    </citation>
    <scope>NUCLEOTIDE SEQUENCE [LARGE SCALE GENOMIC DNA]</scope>
    <source>
        <strain evidence="7">ATCC 50983 / TXsc</strain>
    </source>
</reference>
<feature type="compositionally biased region" description="Low complexity" evidence="3">
    <location>
        <begin position="25"/>
        <end position="38"/>
    </location>
</feature>
<dbReference type="Proteomes" id="UP000007800">
    <property type="component" value="Unassembled WGS sequence"/>
</dbReference>
<dbReference type="AlphaFoldDB" id="C5KEG3"/>
<sequence>MKRLKTVETPLSNTAAPLYNENLKELSVSSSSESSSESGDSEADLQLGLDPPEALSRLKIEKWYTDQIRPVESDPGCEARCEEVSSVLSAALSETIMSSYKKILHRQRQDEEISAAGRLKLYTHQIRAIEAIALEERNVCISTATSSGKSLAFNLPILSYIDKHPDTTALYLYPTKALAQDQLRVLKQLVEGTDIVVTTLDGDCDTTAREVARSRAQVVLTNPDMLHCSLLPQHKRYQRLLGNLKFVVVDECHTYRGSFGSHVANVIRRLRRAFDWHQNKRTETERRDLRFICCSATIGNPSELMANLTGHDIANGITTIGVDADGAPRGPRWVVIWRPNDYSEKNAGKAGTDDAVKETSTGFVAETSKLMATLVQMGVRTICFARYRQMVEIMLSRVRALMKKGSEEQVVSYRSGYTQDCRRGIEQQIFSHQVLGVICTSALELGVDIGSLDCCISMGYPGSSHSLQQQFGRAGRSGRASLCILVSRETDPIDQWFSAKPERLMETLGQAEDAPVQWDNEQILPKHLLCADNEVEFRTVDEVFKYWPPPVDNKLRTEYESMIKKVRKESPFVKKPHSKINLRSIDNRSIKVVTPSADAREGDKQIDDIDYNNAFFYLYPGATYMNQGTEYRIVDLDLRFDRAIARPMKHEYYTKSRDITDVLFLNIEKEAFTQIPYRLSNAPVEADVHLRFGRVEVCTEVYGYKKFNKHTGRIMETIGGLGLPKVKYFTKATWIEFDKQFALQWDEGDFRAALHTFSHLWLRAVRIHLLCDQSDVSTQCPSVDDVRERPYTAVVFDTKIGGIGVALAAFGRVRQLLETALEIVTTCDCLDDGCPKCVHLPTCGSYNDLINKRGAIKLLSGVLRRWTDDTFYDVALGALLHPHSPPQFSELLVDGEKNLLKSSPDAIRIVDGLYSGAPKPSLFLAHDVIEGNRKTAYFQASKPGDPLTLLELECWNKFYVFPDGITEFDLAFPTWPDAGGTTSKYRIQQSDVASAAYSMLYAGLLGADVSRKMKGGEGKEIEPPMEFKSKFNKERLRARFADKPGLVGKYIARILCAQDFQDTHAHIVAENKTETRAVITELPDVLREAASRSPNTDWAPSATSLEVSLAIVCPQQLVRWCWLQLTLTNGRPPYRASKQRKKICS</sequence>